<name>A0ABU5K3Z8_9BACI</name>
<accession>A0ABU5K3Z8</accession>
<evidence type="ECO:0000313" key="2">
    <source>
        <dbReference type="Proteomes" id="UP001291930"/>
    </source>
</evidence>
<gene>
    <name evidence="1" type="ORF">U2I54_26430</name>
</gene>
<dbReference type="Proteomes" id="UP001291930">
    <property type="component" value="Unassembled WGS sequence"/>
</dbReference>
<reference evidence="2" key="1">
    <citation type="submission" date="2023-11" db="EMBL/GenBank/DDBJ databases">
        <title>Genome Sequence of Bacillus pseudomycoides stain BUPM19.</title>
        <authorList>
            <person name="Farhat A."/>
        </authorList>
    </citation>
    <scope>NUCLEOTIDE SEQUENCE [LARGE SCALE GENOMIC DNA]</scope>
    <source>
        <strain evidence="2">BUPM19</strain>
    </source>
</reference>
<protein>
    <submittedName>
        <fullName evidence="1">Uncharacterized protein</fullName>
    </submittedName>
</protein>
<proteinExistence type="predicted"/>
<sequence length="128" mass="15396">MYPIHRDLDYQNQLKLSNNFRYDFLHINYSDTLLAEYVFVFRTNIVEDDEEKGNIFVDILEKSSIDVVSGIKHNYTFVHCLSDTNFEENRKTINESIELVRYDNEISYEICVSFKNQRYYHNVTKELC</sequence>
<keyword evidence="2" id="KW-1185">Reference proteome</keyword>
<comment type="caution">
    <text evidence="1">The sequence shown here is derived from an EMBL/GenBank/DDBJ whole genome shotgun (WGS) entry which is preliminary data.</text>
</comment>
<dbReference type="EMBL" id="JAXOVW010000158">
    <property type="protein sequence ID" value="MDZ5610457.1"/>
    <property type="molecule type" value="Genomic_DNA"/>
</dbReference>
<dbReference type="RefSeq" id="WP_374219667.1">
    <property type="nucleotide sequence ID" value="NZ_JAXOVW010000158.1"/>
</dbReference>
<organism evidence="1 2">
    <name type="scientific">Bacillus bingmayongensis</name>
    <dbReference type="NCBI Taxonomy" id="1150157"/>
    <lineage>
        <taxon>Bacteria</taxon>
        <taxon>Bacillati</taxon>
        <taxon>Bacillota</taxon>
        <taxon>Bacilli</taxon>
        <taxon>Bacillales</taxon>
        <taxon>Bacillaceae</taxon>
        <taxon>Bacillus</taxon>
    </lineage>
</organism>
<evidence type="ECO:0000313" key="1">
    <source>
        <dbReference type="EMBL" id="MDZ5610457.1"/>
    </source>
</evidence>